<dbReference type="HOGENOM" id="CLU_949952_0_0_1"/>
<feature type="region of interest" description="Disordered" evidence="1">
    <location>
        <begin position="147"/>
        <end position="171"/>
    </location>
</feature>
<dbReference type="Proteomes" id="UP000054266">
    <property type="component" value="Unassembled WGS sequence"/>
</dbReference>
<reference evidence="3 4" key="1">
    <citation type="submission" date="2015-01" db="EMBL/GenBank/DDBJ databases">
        <title>The Genome Sequence of Capronia semiimmersa CBS27337.</title>
        <authorList>
            <consortium name="The Broad Institute Genomics Platform"/>
            <person name="Cuomo C."/>
            <person name="de Hoog S."/>
            <person name="Gorbushina A."/>
            <person name="Stielow B."/>
            <person name="Teixiera M."/>
            <person name="Abouelleil A."/>
            <person name="Chapman S.B."/>
            <person name="Priest M."/>
            <person name="Young S.K."/>
            <person name="Wortman J."/>
            <person name="Nusbaum C."/>
            <person name="Birren B."/>
        </authorList>
    </citation>
    <scope>NUCLEOTIDE SEQUENCE [LARGE SCALE GENOMIC DNA]</scope>
    <source>
        <strain evidence="3 4">CBS 27337</strain>
    </source>
</reference>
<accession>A0A0D2CCS7</accession>
<sequence>MIPARRISRACWGASTKLWRSARTVVAPILSITLLIVSTFACLSLYTYLVDQWGALEPPTAPQTCICGGGRRSVQSDRALFSLDSTYPVAAVDEYCESLPRLQSLYTYFSRDLDDEYLRRPAGAVQDDLNRLLVDASAGKDLLSKLIQPDAGRSDDPDGAEGKSRGPPGPLQAIIWRKIRNNFGRALLGQLGYFDDGLPPLAALIAQYEQKRSASQRIRETADLLFPAYSQILSVMEEGLAILSDNCEDGIDSQGCAHATVSRARLIHSAVQVNIARNPEHNQTLYLHLYPCG</sequence>
<evidence type="ECO:0000313" key="3">
    <source>
        <dbReference type="EMBL" id="KIW62871.1"/>
    </source>
</evidence>
<evidence type="ECO:0000256" key="2">
    <source>
        <dbReference type="SAM" id="Phobius"/>
    </source>
</evidence>
<organism evidence="3 4">
    <name type="scientific">Phialophora macrospora</name>
    <dbReference type="NCBI Taxonomy" id="1851006"/>
    <lineage>
        <taxon>Eukaryota</taxon>
        <taxon>Fungi</taxon>
        <taxon>Dikarya</taxon>
        <taxon>Ascomycota</taxon>
        <taxon>Pezizomycotina</taxon>
        <taxon>Eurotiomycetes</taxon>
        <taxon>Chaetothyriomycetidae</taxon>
        <taxon>Chaetothyriales</taxon>
        <taxon>Herpotrichiellaceae</taxon>
        <taxon>Phialophora</taxon>
    </lineage>
</organism>
<keyword evidence="2" id="KW-0812">Transmembrane</keyword>
<proteinExistence type="predicted"/>
<evidence type="ECO:0000256" key="1">
    <source>
        <dbReference type="SAM" id="MobiDB-lite"/>
    </source>
</evidence>
<protein>
    <submittedName>
        <fullName evidence="3">Uncharacterized protein</fullName>
    </submittedName>
</protein>
<keyword evidence="4" id="KW-1185">Reference proteome</keyword>
<dbReference type="AlphaFoldDB" id="A0A0D2CCS7"/>
<keyword evidence="2" id="KW-0472">Membrane</keyword>
<dbReference type="EMBL" id="KN846962">
    <property type="protein sequence ID" value="KIW62871.1"/>
    <property type="molecule type" value="Genomic_DNA"/>
</dbReference>
<gene>
    <name evidence="3" type="ORF">PV04_09763</name>
</gene>
<feature type="transmembrane region" description="Helical" evidence="2">
    <location>
        <begin position="25"/>
        <end position="49"/>
    </location>
</feature>
<evidence type="ECO:0000313" key="4">
    <source>
        <dbReference type="Proteomes" id="UP000054266"/>
    </source>
</evidence>
<feature type="compositionally biased region" description="Basic and acidic residues" evidence="1">
    <location>
        <begin position="152"/>
        <end position="164"/>
    </location>
</feature>
<name>A0A0D2CCS7_9EURO</name>
<keyword evidence="2" id="KW-1133">Transmembrane helix</keyword>